<dbReference type="AlphaFoldDB" id="A0AAW5BZ07"/>
<dbReference type="Pfam" id="PF18603">
    <property type="entry name" value="LAL_C2"/>
    <property type="match status" value="1"/>
</dbReference>
<sequence>MKKIMILGASILQLPAILKAKEMGLEVVVVDMNPEAVGFRENGIEKEIISTNDIDCVLEAAIRHQINGIMTLASDLPMRTVASVAEKMGLIGISGDTALKATNKVAMRQALKEAGVPIPVFYCVNRIDEFHKIIRSFTGKFIVKPADNSGSRGVCLLEHNNDLAAANQAFLYCKHFCHTGEMIVEEYMEGPEVSVETISVDGVCHVIQITDKLTTGAPYFVEMGHSQPCCLSEQTKREIAKVAVEANKAIGIKNGPSHTEIKITSNGAKIVEIGARLGGDNITTHLVPLSTGVNMVECCIRIAIGENPDLSIKYDKGAAIRYFESPKGVIRNIIGIPDAEKIDGIQQISIVHGVGYTAHEIHNSVDRVGFVIAQSDNAESAVKACKKAVDMVKFQIDENG</sequence>
<dbReference type="SUPFAM" id="SSF56059">
    <property type="entry name" value="Glutathione synthetase ATP-binding domain-like"/>
    <property type="match status" value="1"/>
</dbReference>
<evidence type="ECO:0000256" key="4">
    <source>
        <dbReference type="PROSITE-ProRule" id="PRU00409"/>
    </source>
</evidence>
<evidence type="ECO:0000256" key="1">
    <source>
        <dbReference type="ARBA" id="ARBA00022598"/>
    </source>
</evidence>
<dbReference type="Proteomes" id="UP001299608">
    <property type="component" value="Unassembled WGS sequence"/>
</dbReference>
<dbReference type="SMART" id="SM01209">
    <property type="entry name" value="GARS_A"/>
    <property type="match status" value="1"/>
</dbReference>
<proteinExistence type="predicted"/>
<dbReference type="RefSeq" id="WP_173905986.1">
    <property type="nucleotide sequence ID" value="NZ_JAAITT010000006.1"/>
</dbReference>
<evidence type="ECO:0000313" key="6">
    <source>
        <dbReference type="EMBL" id="MCG4745830.1"/>
    </source>
</evidence>
<dbReference type="GO" id="GO:0046872">
    <property type="term" value="F:metal ion binding"/>
    <property type="evidence" value="ECO:0007669"/>
    <property type="project" value="InterPro"/>
</dbReference>
<dbReference type="Gene3D" id="3.30.470.20">
    <property type="entry name" value="ATP-grasp fold, B domain"/>
    <property type="match status" value="1"/>
</dbReference>
<evidence type="ECO:0000313" key="7">
    <source>
        <dbReference type="Proteomes" id="UP001299608"/>
    </source>
</evidence>
<reference evidence="6" key="1">
    <citation type="submission" date="2022-01" db="EMBL/GenBank/DDBJ databases">
        <title>Collection of gut derived symbiotic bacterial strains cultured from healthy donors.</title>
        <authorList>
            <person name="Lin H."/>
            <person name="Kohout C."/>
            <person name="Waligurski E."/>
            <person name="Pamer E.G."/>
        </authorList>
    </citation>
    <scope>NUCLEOTIDE SEQUENCE</scope>
    <source>
        <strain evidence="6">DFI.6.55</strain>
    </source>
</reference>
<evidence type="ECO:0000256" key="3">
    <source>
        <dbReference type="ARBA" id="ARBA00022840"/>
    </source>
</evidence>
<evidence type="ECO:0000256" key="2">
    <source>
        <dbReference type="ARBA" id="ARBA00022741"/>
    </source>
</evidence>
<dbReference type="GO" id="GO:0005524">
    <property type="term" value="F:ATP binding"/>
    <property type="evidence" value="ECO:0007669"/>
    <property type="project" value="UniProtKB-UniRule"/>
</dbReference>
<comment type="caution">
    <text evidence="6">The sequence shown here is derived from an EMBL/GenBank/DDBJ whole genome shotgun (WGS) entry which is preliminary data.</text>
</comment>
<dbReference type="EMBL" id="JAKNGE010000011">
    <property type="protein sequence ID" value="MCG4745830.1"/>
    <property type="molecule type" value="Genomic_DNA"/>
</dbReference>
<dbReference type="Gene3D" id="3.40.50.20">
    <property type="match status" value="1"/>
</dbReference>
<name>A0AAW5BZ07_9FIRM</name>
<dbReference type="InterPro" id="IPR052032">
    <property type="entry name" value="ATP-dep_AA_Ligase"/>
</dbReference>
<keyword evidence="1" id="KW-0436">Ligase</keyword>
<protein>
    <submittedName>
        <fullName evidence="6">ATP-grasp domain-containing protein</fullName>
    </submittedName>
</protein>
<dbReference type="GO" id="GO:0016874">
    <property type="term" value="F:ligase activity"/>
    <property type="evidence" value="ECO:0007669"/>
    <property type="project" value="UniProtKB-KW"/>
</dbReference>
<keyword evidence="3 4" id="KW-0067">ATP-binding</keyword>
<organism evidence="6 7">
    <name type="scientific">Enterocloster aldenensis</name>
    <dbReference type="NCBI Taxonomy" id="358742"/>
    <lineage>
        <taxon>Bacteria</taxon>
        <taxon>Bacillati</taxon>
        <taxon>Bacillota</taxon>
        <taxon>Clostridia</taxon>
        <taxon>Lachnospirales</taxon>
        <taxon>Lachnospiraceae</taxon>
        <taxon>Enterocloster</taxon>
    </lineage>
</organism>
<dbReference type="Pfam" id="PF13535">
    <property type="entry name" value="ATP-grasp_4"/>
    <property type="match status" value="1"/>
</dbReference>
<dbReference type="InterPro" id="IPR011761">
    <property type="entry name" value="ATP-grasp"/>
</dbReference>
<dbReference type="PROSITE" id="PS50975">
    <property type="entry name" value="ATP_GRASP"/>
    <property type="match status" value="1"/>
</dbReference>
<feature type="domain" description="ATP-grasp" evidence="5">
    <location>
        <begin position="108"/>
        <end position="304"/>
    </location>
</feature>
<dbReference type="Gene3D" id="3.30.1490.20">
    <property type="entry name" value="ATP-grasp fold, A domain"/>
    <property type="match status" value="1"/>
</dbReference>
<accession>A0AAW5BZ07</accession>
<dbReference type="PANTHER" id="PTHR43585">
    <property type="entry name" value="FUMIPYRROLE BIOSYNTHESIS PROTEIN C"/>
    <property type="match status" value="1"/>
</dbReference>
<dbReference type="PANTHER" id="PTHR43585:SF2">
    <property type="entry name" value="ATP-GRASP ENZYME FSQD"/>
    <property type="match status" value="1"/>
</dbReference>
<gene>
    <name evidence="6" type="ORF">L0N08_10440</name>
</gene>
<evidence type="ECO:0000259" key="5">
    <source>
        <dbReference type="PROSITE" id="PS50975"/>
    </source>
</evidence>
<dbReference type="InterPro" id="IPR013815">
    <property type="entry name" value="ATP_grasp_subdomain_1"/>
</dbReference>
<keyword evidence="2 4" id="KW-0547">Nucleotide-binding</keyword>
<dbReference type="InterPro" id="IPR040570">
    <property type="entry name" value="LAL_C2"/>
</dbReference>